<dbReference type="AlphaFoldDB" id="A0AAN6GE31"/>
<evidence type="ECO:0000313" key="4">
    <source>
        <dbReference type="Proteomes" id="UP001176521"/>
    </source>
</evidence>
<accession>A0AAN6GE31</accession>
<dbReference type="Pfam" id="PF05024">
    <property type="entry name" value="Gpi1"/>
    <property type="match status" value="1"/>
</dbReference>
<reference evidence="3" key="1">
    <citation type="journal article" date="2023" name="PhytoFront">
        <title>Draft Genome Resources of Seven Strains of Tilletia horrida, Causal Agent of Kernel Smut of Rice.</title>
        <authorList>
            <person name="Khanal S."/>
            <person name="Antony Babu S."/>
            <person name="Zhou X.G."/>
        </authorList>
    </citation>
    <scope>NUCLEOTIDE SEQUENCE</scope>
    <source>
        <strain evidence="3">TX3</strain>
    </source>
</reference>
<sequence>VQIRLQTALEQSVAADPVRRDEVGSWRGAGRGPGAGFRLAVDLINEASASIRAQQARHRPRGDVESSSAGPLSSLLKAAGSLSVQVLLVAQRVLNARVALPRTRKHRIGLVDICATAQQLNTRFGQLLIWPVLSRKLRKLRLQGALPTRSISPSYMSVWNGVWLVANDLIFGRAAGIVLRANKRVIAAWLADALQRHSVRDVVRLLDWLGNWPAGLKLNTELARFFGDFYSGTTQLWSDFVLAGPGSAEHGYGQGHGLGLGTPETLAVLVDLIGICGQLGGLTLILALCADVLALYTLHIHLAYLISRALYAWFLYALDVLFQVFRGKKRNALRGGRVDDAEYELDQRLLGTIFFTLLVFLFPTVGVYYLPFALAEWGRVGMRAGVLEVGLALLNHLPLFGLMLRLKDPARVPAGLALEPITRATKMASVTDAMPRFSLARSAPNQDEGENEDTSEDLDAECEVYRVRSVPASVGRIFHGYAVHFGSARQMPGLLLNVLTGTHIEVRSEGLP</sequence>
<keyword evidence="2" id="KW-0472">Membrane</keyword>
<dbReference type="EMBL" id="JAPDMQ010000274">
    <property type="protein sequence ID" value="KAK0528413.1"/>
    <property type="molecule type" value="Genomic_DNA"/>
</dbReference>
<protein>
    <submittedName>
        <fullName evidence="3">Pig-Q</fullName>
    </submittedName>
</protein>
<dbReference type="GO" id="GO:0006506">
    <property type="term" value="P:GPI anchor biosynthetic process"/>
    <property type="evidence" value="ECO:0007669"/>
    <property type="project" value="InterPro"/>
</dbReference>
<feature type="compositionally biased region" description="Acidic residues" evidence="1">
    <location>
        <begin position="447"/>
        <end position="458"/>
    </location>
</feature>
<name>A0AAN6GE31_9BASI</name>
<evidence type="ECO:0000256" key="1">
    <source>
        <dbReference type="SAM" id="MobiDB-lite"/>
    </source>
</evidence>
<dbReference type="InterPro" id="IPR007720">
    <property type="entry name" value="PigQ/GPI1"/>
</dbReference>
<evidence type="ECO:0000256" key="2">
    <source>
        <dbReference type="SAM" id="Phobius"/>
    </source>
</evidence>
<feature type="region of interest" description="Disordered" evidence="1">
    <location>
        <begin position="439"/>
        <end position="458"/>
    </location>
</feature>
<keyword evidence="2" id="KW-1133">Transmembrane helix</keyword>
<feature type="transmembrane region" description="Helical" evidence="2">
    <location>
        <begin position="349"/>
        <end position="370"/>
    </location>
</feature>
<gene>
    <name evidence="3" type="primary">gpi1</name>
    <name evidence="3" type="ORF">OC842_004550</name>
</gene>
<feature type="transmembrane region" description="Helical" evidence="2">
    <location>
        <begin position="382"/>
        <end position="404"/>
    </location>
</feature>
<dbReference type="GO" id="GO:0005783">
    <property type="term" value="C:endoplasmic reticulum"/>
    <property type="evidence" value="ECO:0007669"/>
    <property type="project" value="TreeGrafter"/>
</dbReference>
<feature type="non-terminal residue" evidence="3">
    <location>
        <position position="1"/>
    </location>
</feature>
<dbReference type="Proteomes" id="UP001176521">
    <property type="component" value="Unassembled WGS sequence"/>
</dbReference>
<dbReference type="PANTHER" id="PTHR21329:SF3">
    <property type="entry name" value="PHOSPHATIDYLINOSITOL N-ACETYLGLUCOSAMINYLTRANSFERASE SUBUNIT Q"/>
    <property type="match status" value="1"/>
</dbReference>
<proteinExistence type="predicted"/>
<keyword evidence="2" id="KW-0812">Transmembrane</keyword>
<organism evidence="3 4">
    <name type="scientific">Tilletia horrida</name>
    <dbReference type="NCBI Taxonomy" id="155126"/>
    <lineage>
        <taxon>Eukaryota</taxon>
        <taxon>Fungi</taxon>
        <taxon>Dikarya</taxon>
        <taxon>Basidiomycota</taxon>
        <taxon>Ustilaginomycotina</taxon>
        <taxon>Exobasidiomycetes</taxon>
        <taxon>Tilletiales</taxon>
        <taxon>Tilletiaceae</taxon>
        <taxon>Tilletia</taxon>
    </lineage>
</organism>
<evidence type="ECO:0000313" key="3">
    <source>
        <dbReference type="EMBL" id="KAK0528413.1"/>
    </source>
</evidence>
<keyword evidence="4" id="KW-1185">Reference proteome</keyword>
<comment type="caution">
    <text evidence="3">The sequence shown here is derived from an EMBL/GenBank/DDBJ whole genome shotgun (WGS) entry which is preliminary data.</text>
</comment>
<dbReference type="GO" id="GO:0016020">
    <property type="term" value="C:membrane"/>
    <property type="evidence" value="ECO:0007669"/>
    <property type="project" value="InterPro"/>
</dbReference>
<dbReference type="PANTHER" id="PTHR21329">
    <property type="entry name" value="PHOSPHATIDYLINOSITOL N-ACETYLGLUCOSAMINYLTRANSFERASE SUBUNIT Q-RELATED"/>
    <property type="match status" value="1"/>
</dbReference>